<evidence type="ECO:0000313" key="2">
    <source>
        <dbReference type="Proteomes" id="UP000001635"/>
    </source>
</evidence>
<dbReference type="InterPro" id="IPR027417">
    <property type="entry name" value="P-loop_NTPase"/>
</dbReference>
<evidence type="ECO:0008006" key="3">
    <source>
        <dbReference type="Google" id="ProtNLM"/>
    </source>
</evidence>
<keyword evidence="2" id="KW-1185">Reference proteome</keyword>
<protein>
    <recommendedName>
        <fullName evidence="3">Terminase large subunit gp17-like C-terminal domain-containing protein</fullName>
    </recommendedName>
</protein>
<sequence length="502" mass="58755">MSLKPTDKRALFDWDEFVDNMNRASPVDLNETAEEQRRRKEKLEANDEDWFKYYFESFYTSEPAPFHKRSTKRVMNNPEWYEVRPWSRELSKSGRTMMEVLKLTLTGKKKNVVLTSNSFDNAVRLLKPYKTLLEKNDRIKHDYGEQDSYGSWAESEFITRKGVAFRAIGAGQSPRGTRNDAARPDVLLVDDFDTDEDCRNPDTVDKKWDWLERAFYATRSISTPLLVIFCGNIIAEYCCILKAMEMADAAEVVNIRDKNGKSTWPQKNTEELIDRTLSKISYAAQQGEYFNNPISQGKVFDKLHYKKLRPLREYKFLVAYTDPSYKAGKKNDYKATALIGRWKDEYHVLRMFAAQTTTAQMLDWQYEIIKWVGGKVPVFYMIEWPSIDDTLKQEIDKANKRHNVTLPLRADDRVKPDKFFRIESLLEPLNRNEKLWFNIDYKDSQMMKDTEAQFKALSATSRAHDDAPDAVEGGVYNINSRTSTDLSKVEARRHIHRNKKRF</sequence>
<evidence type="ECO:0000313" key="1">
    <source>
        <dbReference type="EMBL" id="AEL23855.1"/>
    </source>
</evidence>
<dbReference type="EMBL" id="CP002955">
    <property type="protein sequence ID" value="AEL23855.1"/>
    <property type="molecule type" value="Genomic_DNA"/>
</dbReference>
<gene>
    <name evidence="1" type="ordered locus">Cycma_0070</name>
</gene>
<dbReference type="KEGG" id="cmr:Cycma_0070"/>
<reference evidence="2" key="1">
    <citation type="submission" date="2011-07" db="EMBL/GenBank/DDBJ databases">
        <title>The complete genome of Cyclobacterium marinum DSM 745.</title>
        <authorList>
            <person name="Lucas S."/>
            <person name="Han J."/>
            <person name="Lapidus A."/>
            <person name="Bruce D."/>
            <person name="Goodwin L."/>
            <person name="Pitluck S."/>
            <person name="Peters L."/>
            <person name="Kyrpides N."/>
            <person name="Mavromatis K."/>
            <person name="Ivanova N."/>
            <person name="Ovchinnikova G."/>
            <person name="Chertkov O."/>
            <person name="Detter J.C."/>
            <person name="Tapia R."/>
            <person name="Han C."/>
            <person name="Land M."/>
            <person name="Hauser L."/>
            <person name="Markowitz V."/>
            <person name="Cheng J.-F."/>
            <person name="Hugenholtz P."/>
            <person name="Woyke T."/>
            <person name="Wu D."/>
            <person name="Tindall B."/>
            <person name="Schuetze A."/>
            <person name="Brambilla E."/>
            <person name="Klenk H.-P."/>
            <person name="Eisen J.A."/>
        </authorList>
    </citation>
    <scope>NUCLEOTIDE SEQUENCE [LARGE SCALE GENOMIC DNA]</scope>
    <source>
        <strain evidence="2">ATCC 25205 / DSM 745 / LMG 13164 / NCIMB 1802</strain>
    </source>
</reference>
<dbReference type="HOGENOM" id="CLU_029599_0_0_10"/>
<name>G0IZ76_CYCMS</name>
<dbReference type="RefSeq" id="WP_014018154.1">
    <property type="nucleotide sequence ID" value="NC_015914.1"/>
</dbReference>
<dbReference type="AlphaFoldDB" id="G0IZ76"/>
<dbReference type="Gene3D" id="3.40.50.300">
    <property type="entry name" value="P-loop containing nucleotide triphosphate hydrolases"/>
    <property type="match status" value="1"/>
</dbReference>
<dbReference type="OrthoDB" id="1327410at2"/>
<dbReference type="eggNOG" id="COG5362">
    <property type="taxonomic scope" value="Bacteria"/>
</dbReference>
<proteinExistence type="predicted"/>
<accession>G0IZ76</accession>
<dbReference type="Proteomes" id="UP000001635">
    <property type="component" value="Chromosome"/>
</dbReference>
<organism evidence="1 2">
    <name type="scientific">Cyclobacterium marinum (strain ATCC 25205 / DSM 745 / LMG 13164 / NCIMB 1802)</name>
    <name type="common">Flectobacillus marinus</name>
    <dbReference type="NCBI Taxonomy" id="880070"/>
    <lineage>
        <taxon>Bacteria</taxon>
        <taxon>Pseudomonadati</taxon>
        <taxon>Bacteroidota</taxon>
        <taxon>Cytophagia</taxon>
        <taxon>Cytophagales</taxon>
        <taxon>Cyclobacteriaceae</taxon>
        <taxon>Cyclobacterium</taxon>
    </lineage>
</organism>
<dbReference type="STRING" id="880070.Cycma_0070"/>